<evidence type="ECO:0000313" key="1">
    <source>
        <dbReference type="EMBL" id="MBP1468352.1"/>
    </source>
</evidence>
<sequence length="245" mass="26764">MIALRKLAAAQLLEAWEHGQGQSPSYRALALLVAACDEPPELQASLSIGQRDARLLALRELTFGPQLVSVASCPACGAQLELTFSTGDICAQAPDGVTEVTLVADGYTLRARLPNSLDLDALARCADRATARTQLVARCVLEASYAGKPLPAVDLPEALLALLAAQMTEADPQADVRLAMNCPDCDHGWQASFDIVSFFWSELEAWVQQTLRDVHTLAWAYGWHEADILALSPWRRRYYLEMVRG</sequence>
<evidence type="ECO:0008006" key="3">
    <source>
        <dbReference type="Google" id="ProtNLM"/>
    </source>
</evidence>
<accession>A0ABS4DFX8</accession>
<organism evidence="1 2">
    <name type="scientific">Candidatus Chloroploca mongolica</name>
    <dbReference type="NCBI Taxonomy" id="2528176"/>
    <lineage>
        <taxon>Bacteria</taxon>
        <taxon>Bacillati</taxon>
        <taxon>Chloroflexota</taxon>
        <taxon>Chloroflexia</taxon>
        <taxon>Chloroflexales</taxon>
        <taxon>Chloroflexineae</taxon>
        <taxon>Oscillochloridaceae</taxon>
        <taxon>Candidatus Chloroploca</taxon>
    </lineage>
</organism>
<gene>
    <name evidence="1" type="ORF">EYB53_021755</name>
</gene>
<proteinExistence type="predicted"/>
<dbReference type="Pfam" id="PF12322">
    <property type="entry name" value="T4_baseplate"/>
    <property type="match status" value="1"/>
</dbReference>
<dbReference type="EMBL" id="SIJK02000065">
    <property type="protein sequence ID" value="MBP1468352.1"/>
    <property type="molecule type" value="Genomic_DNA"/>
</dbReference>
<dbReference type="InterPro" id="IPR024364">
    <property type="entry name" value="Baseplate_phage_T4-like"/>
</dbReference>
<comment type="caution">
    <text evidence="1">The sequence shown here is derived from an EMBL/GenBank/DDBJ whole genome shotgun (WGS) entry which is preliminary data.</text>
</comment>
<protein>
    <recommendedName>
        <fullName evidence="3">Phage baseplate protein</fullName>
    </recommendedName>
</protein>
<dbReference type="RefSeq" id="WP_205712724.1">
    <property type="nucleotide sequence ID" value="NZ_SIJK02000065.1"/>
</dbReference>
<keyword evidence="2" id="KW-1185">Reference proteome</keyword>
<reference evidence="1 2" key="1">
    <citation type="submission" date="2021-03" db="EMBL/GenBank/DDBJ databases">
        <authorList>
            <person name="Grouzdev D.S."/>
        </authorList>
    </citation>
    <scope>NUCLEOTIDE SEQUENCE [LARGE SCALE GENOMIC DNA]</scope>
    <source>
        <strain evidence="1 2">M50-1</strain>
    </source>
</reference>
<dbReference type="Proteomes" id="UP001193081">
    <property type="component" value="Unassembled WGS sequence"/>
</dbReference>
<name>A0ABS4DFX8_9CHLR</name>
<evidence type="ECO:0000313" key="2">
    <source>
        <dbReference type="Proteomes" id="UP001193081"/>
    </source>
</evidence>